<dbReference type="Proteomes" id="UP001224644">
    <property type="component" value="Unassembled WGS sequence"/>
</dbReference>
<reference evidence="3" key="1">
    <citation type="journal article" date="2019" name="Int. J. Syst. Evol. Microbiol.">
        <title>The Global Catalogue of Microorganisms (GCM) 10K type strain sequencing project: providing services to taxonomists for standard genome sequencing and annotation.</title>
        <authorList>
            <consortium name="The Broad Institute Genomics Platform"/>
            <consortium name="The Broad Institute Genome Sequencing Center for Infectious Disease"/>
            <person name="Wu L."/>
            <person name="Ma J."/>
        </authorList>
    </citation>
    <scope>NUCLEOTIDE SEQUENCE [LARGE SCALE GENOMIC DNA]</scope>
    <source>
        <strain evidence="3">CECT 7069</strain>
    </source>
</reference>
<name>A0ABT8BN00_9HYPH</name>
<feature type="chain" id="PRO_5045487235" evidence="1">
    <location>
        <begin position="23"/>
        <end position="119"/>
    </location>
</feature>
<protein>
    <submittedName>
        <fullName evidence="2">Uncharacterized protein</fullName>
    </submittedName>
</protein>
<evidence type="ECO:0000313" key="2">
    <source>
        <dbReference type="EMBL" id="MDN3592584.1"/>
    </source>
</evidence>
<gene>
    <name evidence="2" type="ORF">QWZ12_18485</name>
</gene>
<sequence>MTFRTFTLAAAAVAALTGTASAETIRPLDGGSVNLGDLSGVAYYTPEPKGYRVVVTLARTDAARAVRFEAVLASGQSVILSTPQELGAAADAVEISRTGDTVAVSRQRPAPAREAAALN</sequence>
<evidence type="ECO:0000313" key="3">
    <source>
        <dbReference type="Proteomes" id="UP001224644"/>
    </source>
</evidence>
<evidence type="ECO:0000256" key="1">
    <source>
        <dbReference type="SAM" id="SignalP"/>
    </source>
</evidence>
<feature type="signal peptide" evidence="1">
    <location>
        <begin position="1"/>
        <end position="22"/>
    </location>
</feature>
<accession>A0ABT8BN00</accession>
<proteinExistence type="predicted"/>
<keyword evidence="1" id="KW-0732">Signal</keyword>
<dbReference type="EMBL" id="JAUFPX010000017">
    <property type="protein sequence ID" value="MDN3592584.1"/>
    <property type="molecule type" value="Genomic_DNA"/>
</dbReference>
<keyword evidence="3" id="KW-1185">Reference proteome</keyword>
<organism evidence="2 3">
    <name type="scientific">Methylobacterium adhaesivum</name>
    <dbReference type="NCBI Taxonomy" id="333297"/>
    <lineage>
        <taxon>Bacteria</taxon>
        <taxon>Pseudomonadati</taxon>
        <taxon>Pseudomonadota</taxon>
        <taxon>Alphaproteobacteria</taxon>
        <taxon>Hyphomicrobiales</taxon>
        <taxon>Methylobacteriaceae</taxon>
        <taxon>Methylobacterium</taxon>
    </lineage>
</organism>
<comment type="caution">
    <text evidence="2">The sequence shown here is derived from an EMBL/GenBank/DDBJ whole genome shotgun (WGS) entry which is preliminary data.</text>
</comment>
<dbReference type="RefSeq" id="WP_238223385.1">
    <property type="nucleotide sequence ID" value="NZ_BPQD01000006.1"/>
</dbReference>